<dbReference type="AlphaFoldDB" id="A0A839QYH5"/>
<dbReference type="Pfam" id="PF00005">
    <property type="entry name" value="ABC_tran"/>
    <property type="match status" value="1"/>
</dbReference>
<comment type="caution">
    <text evidence="14">The sequence shown here is derived from an EMBL/GenBank/DDBJ whole genome shotgun (WGS) entry which is preliminary data.</text>
</comment>
<keyword evidence="15" id="KW-1185">Reference proteome</keyword>
<dbReference type="GO" id="GO:0140359">
    <property type="term" value="F:ABC-type transporter activity"/>
    <property type="evidence" value="ECO:0007669"/>
    <property type="project" value="InterPro"/>
</dbReference>
<evidence type="ECO:0000259" key="13">
    <source>
        <dbReference type="PROSITE" id="PS50929"/>
    </source>
</evidence>
<dbReference type="PANTHER" id="PTHR24221:SF654">
    <property type="entry name" value="ATP-BINDING CASSETTE SUB-FAMILY B MEMBER 6"/>
    <property type="match status" value="1"/>
</dbReference>
<keyword evidence="2" id="KW-0813">Transport</keyword>
<dbReference type="SUPFAM" id="SSF52540">
    <property type="entry name" value="P-loop containing nucleoside triphosphate hydrolases"/>
    <property type="match status" value="1"/>
</dbReference>
<dbReference type="InterPro" id="IPR017871">
    <property type="entry name" value="ABC_transporter-like_CS"/>
</dbReference>
<evidence type="ECO:0000259" key="12">
    <source>
        <dbReference type="PROSITE" id="PS50893"/>
    </source>
</evidence>
<sequence>MNEPRAGTQPLLRLLAPVAVPVIIAIVLQIGAAVVSVIPYLAILRLSRALLAQTPDPQAAWAQVGWFLGAIGLQTLLGSLALLLTHFADVELQARLRRDLTDTLGRVPLGWFDDAGSARVRQCVQNDVDSLHHLVAHSVVEAVAAVFTPLAGVAFCFWVDWRLGLAALAPMVLYFAIYSLLARGDMREIMARIAAGLSQVSAAIVDYVGGVAVLKVFGRGGEGSARFTHVSREFRTEFSALVGPQMKIQSIALLALAGPAVALICLGLGTWFTGAGWTAPGEVLVVTIVALLLPSTLYTVAAATQARGESLEAAARITALLDEPQLSEPTEPGTPRGHDVVIEHADFSYVPGRKAVDDVSLTVPEGGTLALVGRSGSGKSTLATLLARFRDVEAGAIRIGGIDVREMSPETLRRTVGIVLQDVQLPAISIADNLRLGSPSATDEQVHEAAAAARIHERIMQLPRGYDSVVGEDVRLSGGEAQRVAIARTLLMDTPVLVLDEATSATDPESEVEIQQALARLTRGRTVVVVAHRLSTIVDLDAIAVLEEGRVLEYGTHAELVARGGAYAALWADYQGVAA</sequence>
<dbReference type="PANTHER" id="PTHR24221">
    <property type="entry name" value="ATP-BINDING CASSETTE SUB-FAMILY B"/>
    <property type="match status" value="1"/>
</dbReference>
<evidence type="ECO:0000256" key="6">
    <source>
        <dbReference type="ARBA" id="ARBA00022741"/>
    </source>
</evidence>
<evidence type="ECO:0000256" key="1">
    <source>
        <dbReference type="ARBA" id="ARBA00004429"/>
    </source>
</evidence>
<evidence type="ECO:0000256" key="5">
    <source>
        <dbReference type="ARBA" id="ARBA00022692"/>
    </source>
</evidence>
<evidence type="ECO:0000256" key="7">
    <source>
        <dbReference type="ARBA" id="ARBA00022840"/>
    </source>
</evidence>
<dbReference type="FunFam" id="3.40.50.300:FF:000221">
    <property type="entry name" value="Multidrug ABC transporter ATP-binding protein"/>
    <property type="match status" value="1"/>
</dbReference>
<dbReference type="EMBL" id="JACHWP010000014">
    <property type="protein sequence ID" value="MBB3023849.1"/>
    <property type="molecule type" value="Genomic_DNA"/>
</dbReference>
<dbReference type="GO" id="GO:0016887">
    <property type="term" value="F:ATP hydrolysis activity"/>
    <property type="evidence" value="ECO:0007669"/>
    <property type="project" value="InterPro"/>
</dbReference>
<dbReference type="InterPro" id="IPR027417">
    <property type="entry name" value="P-loop_NTPase"/>
</dbReference>
<dbReference type="Proteomes" id="UP000568050">
    <property type="component" value="Unassembled WGS sequence"/>
</dbReference>
<keyword evidence="5 11" id="KW-0812">Transmembrane</keyword>
<evidence type="ECO:0000256" key="4">
    <source>
        <dbReference type="ARBA" id="ARBA00022519"/>
    </source>
</evidence>
<dbReference type="InterPro" id="IPR036640">
    <property type="entry name" value="ABC1_TM_sf"/>
</dbReference>
<dbReference type="InterPro" id="IPR003439">
    <property type="entry name" value="ABC_transporter-like_ATP-bd"/>
</dbReference>
<dbReference type="PROSITE" id="PS50929">
    <property type="entry name" value="ABC_TM1F"/>
    <property type="match status" value="1"/>
</dbReference>
<dbReference type="SMART" id="SM00382">
    <property type="entry name" value="AAA"/>
    <property type="match status" value="1"/>
</dbReference>
<dbReference type="Pfam" id="PF00664">
    <property type="entry name" value="ABC_membrane"/>
    <property type="match status" value="1"/>
</dbReference>
<feature type="transmembrane region" description="Helical" evidence="11">
    <location>
        <begin position="12"/>
        <end position="44"/>
    </location>
</feature>
<evidence type="ECO:0000256" key="10">
    <source>
        <dbReference type="ARBA" id="ARBA00023455"/>
    </source>
</evidence>
<feature type="domain" description="ABC transporter" evidence="12">
    <location>
        <begin position="340"/>
        <end position="573"/>
    </location>
</feature>
<dbReference type="GO" id="GO:0005886">
    <property type="term" value="C:plasma membrane"/>
    <property type="evidence" value="ECO:0007669"/>
    <property type="project" value="UniProtKB-SubCell"/>
</dbReference>
<dbReference type="RefSeq" id="WP_183377176.1">
    <property type="nucleotide sequence ID" value="NZ_CBCSFZ010000033.1"/>
</dbReference>
<dbReference type="Gene3D" id="3.40.50.300">
    <property type="entry name" value="P-loop containing nucleotide triphosphate hydrolases"/>
    <property type="match status" value="1"/>
</dbReference>
<comment type="similarity">
    <text evidence="10">Belongs to the ABC transporter superfamily. Siderophore-Fe(3+) uptake transporter (SIUT) (TC 3.A.1.21) family.</text>
</comment>
<feature type="transmembrane region" description="Helical" evidence="11">
    <location>
        <begin position="251"/>
        <end position="272"/>
    </location>
</feature>
<evidence type="ECO:0000256" key="9">
    <source>
        <dbReference type="ARBA" id="ARBA00023136"/>
    </source>
</evidence>
<reference evidence="14 15" key="1">
    <citation type="submission" date="2020-08" db="EMBL/GenBank/DDBJ databases">
        <title>Sequencing the genomes of 1000 actinobacteria strains.</title>
        <authorList>
            <person name="Klenk H.-P."/>
        </authorList>
    </citation>
    <scope>NUCLEOTIDE SEQUENCE [LARGE SCALE GENOMIC DNA]</scope>
    <source>
        <strain evidence="14 15">DSM 23040</strain>
    </source>
</reference>
<dbReference type="SUPFAM" id="SSF90123">
    <property type="entry name" value="ABC transporter transmembrane region"/>
    <property type="match status" value="1"/>
</dbReference>
<keyword evidence="8 11" id="KW-1133">Transmembrane helix</keyword>
<dbReference type="InterPro" id="IPR011527">
    <property type="entry name" value="ABC1_TM_dom"/>
</dbReference>
<evidence type="ECO:0000313" key="14">
    <source>
        <dbReference type="EMBL" id="MBB3023849.1"/>
    </source>
</evidence>
<keyword evidence="4" id="KW-0997">Cell inner membrane</keyword>
<evidence type="ECO:0000313" key="15">
    <source>
        <dbReference type="Proteomes" id="UP000568050"/>
    </source>
</evidence>
<dbReference type="GO" id="GO:0005524">
    <property type="term" value="F:ATP binding"/>
    <property type="evidence" value="ECO:0007669"/>
    <property type="project" value="UniProtKB-KW"/>
</dbReference>
<organism evidence="14 15">
    <name type="scientific">Helcobacillus massiliensis</name>
    <dbReference type="NCBI Taxonomy" id="521392"/>
    <lineage>
        <taxon>Bacteria</taxon>
        <taxon>Bacillati</taxon>
        <taxon>Actinomycetota</taxon>
        <taxon>Actinomycetes</taxon>
        <taxon>Micrococcales</taxon>
        <taxon>Dermabacteraceae</taxon>
        <taxon>Helcobacillus</taxon>
    </lineage>
</organism>
<feature type="domain" description="ABC transmembrane type-1" evidence="13">
    <location>
        <begin position="23"/>
        <end position="293"/>
    </location>
</feature>
<proteinExistence type="inferred from homology"/>
<accession>A0A839QYH5</accession>
<gene>
    <name evidence="14" type="ORF">FHX50_002152</name>
</gene>
<dbReference type="PROSITE" id="PS50893">
    <property type="entry name" value="ABC_TRANSPORTER_2"/>
    <property type="match status" value="1"/>
</dbReference>
<keyword evidence="7 14" id="KW-0067">ATP-binding</keyword>
<feature type="transmembrane region" description="Helical" evidence="11">
    <location>
        <begin position="64"/>
        <end position="88"/>
    </location>
</feature>
<keyword evidence="9 11" id="KW-0472">Membrane</keyword>
<dbReference type="InterPro" id="IPR039421">
    <property type="entry name" value="Type_1_exporter"/>
</dbReference>
<keyword evidence="3" id="KW-1003">Cell membrane</keyword>
<dbReference type="GO" id="GO:0034040">
    <property type="term" value="F:ATPase-coupled lipid transmembrane transporter activity"/>
    <property type="evidence" value="ECO:0007669"/>
    <property type="project" value="TreeGrafter"/>
</dbReference>
<dbReference type="PROSITE" id="PS00211">
    <property type="entry name" value="ABC_TRANSPORTER_1"/>
    <property type="match status" value="1"/>
</dbReference>
<dbReference type="Gene3D" id="1.20.1560.10">
    <property type="entry name" value="ABC transporter type 1, transmembrane domain"/>
    <property type="match status" value="1"/>
</dbReference>
<evidence type="ECO:0000256" key="11">
    <source>
        <dbReference type="SAM" id="Phobius"/>
    </source>
</evidence>
<evidence type="ECO:0000256" key="2">
    <source>
        <dbReference type="ARBA" id="ARBA00022448"/>
    </source>
</evidence>
<feature type="transmembrane region" description="Helical" evidence="11">
    <location>
        <begin position="284"/>
        <end position="303"/>
    </location>
</feature>
<feature type="transmembrane region" description="Helical" evidence="11">
    <location>
        <begin position="134"/>
        <end position="155"/>
    </location>
</feature>
<keyword evidence="6" id="KW-0547">Nucleotide-binding</keyword>
<name>A0A839QYH5_9MICO</name>
<feature type="transmembrane region" description="Helical" evidence="11">
    <location>
        <begin position="161"/>
        <end position="182"/>
    </location>
</feature>
<dbReference type="InterPro" id="IPR003593">
    <property type="entry name" value="AAA+_ATPase"/>
</dbReference>
<evidence type="ECO:0000256" key="8">
    <source>
        <dbReference type="ARBA" id="ARBA00022989"/>
    </source>
</evidence>
<comment type="subcellular location">
    <subcellularLocation>
        <location evidence="1">Cell inner membrane</location>
        <topology evidence="1">Multi-pass membrane protein</topology>
    </subcellularLocation>
</comment>
<protein>
    <submittedName>
        <fullName evidence="14">ATP-binding cassette subfamily B protein</fullName>
    </submittedName>
</protein>
<evidence type="ECO:0000256" key="3">
    <source>
        <dbReference type="ARBA" id="ARBA00022475"/>
    </source>
</evidence>